<evidence type="ECO:0000313" key="1">
    <source>
        <dbReference type="EMBL" id="PSS37828.1"/>
    </source>
</evidence>
<gene>
    <name evidence="1" type="ORF">PHLCEN_2v296</name>
</gene>
<organism evidence="1 2">
    <name type="scientific">Hermanssonia centrifuga</name>
    <dbReference type="NCBI Taxonomy" id="98765"/>
    <lineage>
        <taxon>Eukaryota</taxon>
        <taxon>Fungi</taxon>
        <taxon>Dikarya</taxon>
        <taxon>Basidiomycota</taxon>
        <taxon>Agaricomycotina</taxon>
        <taxon>Agaricomycetes</taxon>
        <taxon>Polyporales</taxon>
        <taxon>Meruliaceae</taxon>
        <taxon>Hermanssonia</taxon>
    </lineage>
</organism>
<keyword evidence="2" id="KW-1185">Reference proteome</keyword>
<sequence length="66" mass="7514">MRRWVALLALKHIKPALERVHKHHFLAHFSMDNFAAQNPTPFEMSEVGLATKGLPPVMSYPLTMMA</sequence>
<name>A0A2R6S6B3_9APHY</name>
<comment type="caution">
    <text evidence="1">The sequence shown here is derived from an EMBL/GenBank/DDBJ whole genome shotgun (WGS) entry which is preliminary data.</text>
</comment>
<proteinExistence type="predicted"/>
<dbReference type="Proteomes" id="UP000186601">
    <property type="component" value="Unassembled WGS sequence"/>
</dbReference>
<protein>
    <submittedName>
        <fullName evidence="1">Uncharacterized protein</fullName>
    </submittedName>
</protein>
<dbReference type="EMBL" id="MLYV02000029">
    <property type="protein sequence ID" value="PSS37828.1"/>
    <property type="molecule type" value="Genomic_DNA"/>
</dbReference>
<reference evidence="1 2" key="1">
    <citation type="submission" date="2018-02" db="EMBL/GenBank/DDBJ databases">
        <title>Genome sequence of the basidiomycete white-rot fungus Phlebia centrifuga.</title>
        <authorList>
            <person name="Granchi Z."/>
            <person name="Peng M."/>
            <person name="de Vries R.P."/>
            <person name="Hilden K."/>
            <person name="Makela M.R."/>
            <person name="Grigoriev I."/>
            <person name="Riley R."/>
        </authorList>
    </citation>
    <scope>NUCLEOTIDE SEQUENCE [LARGE SCALE GENOMIC DNA]</scope>
    <source>
        <strain evidence="1 2">FBCC195</strain>
    </source>
</reference>
<accession>A0A2R6S6B3</accession>
<dbReference type="AlphaFoldDB" id="A0A2R6S6B3"/>
<evidence type="ECO:0000313" key="2">
    <source>
        <dbReference type="Proteomes" id="UP000186601"/>
    </source>
</evidence>